<name>A0A5C8PGY5_9HYPH</name>
<dbReference type="InterPro" id="IPR004045">
    <property type="entry name" value="Glutathione_S-Trfase_N"/>
</dbReference>
<dbReference type="Gene3D" id="3.40.30.10">
    <property type="entry name" value="Glutaredoxin"/>
    <property type="match status" value="1"/>
</dbReference>
<keyword evidence="3" id="KW-0808">Transferase</keyword>
<dbReference type="CDD" id="cd03057">
    <property type="entry name" value="GST_N_Beta"/>
    <property type="match status" value="1"/>
</dbReference>
<feature type="domain" description="GST C-terminal" evidence="2">
    <location>
        <begin position="88"/>
        <end position="216"/>
    </location>
</feature>
<dbReference type="Proteomes" id="UP000321638">
    <property type="component" value="Unassembled WGS sequence"/>
</dbReference>
<evidence type="ECO:0000259" key="2">
    <source>
        <dbReference type="PROSITE" id="PS50405"/>
    </source>
</evidence>
<dbReference type="InterPro" id="IPR040079">
    <property type="entry name" value="Glutathione_S-Trfase"/>
</dbReference>
<dbReference type="PROSITE" id="PS50405">
    <property type="entry name" value="GST_CTER"/>
    <property type="match status" value="1"/>
</dbReference>
<dbReference type="SUPFAM" id="SSF52833">
    <property type="entry name" value="Thioredoxin-like"/>
    <property type="match status" value="1"/>
</dbReference>
<sequence>MEPILLYGFPLGSSMGLVAALERLGQPYRLSRVDMLADMATDGYGRINDRRETPVLITDDGRVLTETMAIALWLEMRDTARRISFAPGSPQADRMHQLMAFLNTGFTGAFSPLWAALEMKAPDPAVQETLRAFGRRSVANRHDRLEALIGDTPFLAGDRLTLADTVLVGVARWAEFHNAVDTASYPRLAALRRRIEAEPDVRFAQAIEAGEAPAGSGAFKGHVKLAEVIERFGTPRPSR</sequence>
<evidence type="ECO:0000259" key="1">
    <source>
        <dbReference type="PROSITE" id="PS50404"/>
    </source>
</evidence>
<dbReference type="SFLD" id="SFLDS00019">
    <property type="entry name" value="Glutathione_Transferase_(cytos"/>
    <property type="match status" value="1"/>
</dbReference>
<evidence type="ECO:0000313" key="4">
    <source>
        <dbReference type="Proteomes" id="UP000321638"/>
    </source>
</evidence>
<dbReference type="EMBL" id="VDUZ01000029">
    <property type="protein sequence ID" value="TXL72890.1"/>
    <property type="molecule type" value="Genomic_DNA"/>
</dbReference>
<evidence type="ECO:0000313" key="3">
    <source>
        <dbReference type="EMBL" id="TXL72890.1"/>
    </source>
</evidence>
<reference evidence="3 4" key="1">
    <citation type="submission" date="2019-06" db="EMBL/GenBank/DDBJ databases">
        <title>New taxonomy in bacterial strain CC-CFT640, isolated from vineyard.</title>
        <authorList>
            <person name="Lin S.-Y."/>
            <person name="Tsai C.-F."/>
            <person name="Young C.-C."/>
        </authorList>
    </citation>
    <scope>NUCLEOTIDE SEQUENCE [LARGE SCALE GENOMIC DNA]</scope>
    <source>
        <strain evidence="3 4">CC-CFT640</strain>
    </source>
</reference>
<feature type="domain" description="GST N-terminal" evidence="1">
    <location>
        <begin position="1"/>
        <end position="82"/>
    </location>
</feature>
<dbReference type="Pfam" id="PF13409">
    <property type="entry name" value="GST_N_2"/>
    <property type="match status" value="1"/>
</dbReference>
<dbReference type="InterPro" id="IPR036249">
    <property type="entry name" value="Thioredoxin-like_sf"/>
</dbReference>
<dbReference type="Pfam" id="PF00043">
    <property type="entry name" value="GST_C"/>
    <property type="match status" value="1"/>
</dbReference>
<dbReference type="PROSITE" id="PS50404">
    <property type="entry name" value="GST_NTER"/>
    <property type="match status" value="1"/>
</dbReference>
<dbReference type="PANTHER" id="PTHR44051">
    <property type="entry name" value="GLUTATHIONE S-TRANSFERASE-RELATED"/>
    <property type="match status" value="1"/>
</dbReference>
<dbReference type="InterPro" id="IPR036282">
    <property type="entry name" value="Glutathione-S-Trfase_C_sf"/>
</dbReference>
<keyword evidence="4" id="KW-1185">Reference proteome</keyword>
<organism evidence="3 4">
    <name type="scientific">Vineibacter terrae</name>
    <dbReference type="NCBI Taxonomy" id="2586908"/>
    <lineage>
        <taxon>Bacteria</taxon>
        <taxon>Pseudomonadati</taxon>
        <taxon>Pseudomonadota</taxon>
        <taxon>Alphaproteobacteria</taxon>
        <taxon>Hyphomicrobiales</taxon>
        <taxon>Vineibacter</taxon>
    </lineage>
</organism>
<protein>
    <submittedName>
        <fullName evidence="3">Glutathione S-transferase family protein</fullName>
    </submittedName>
</protein>
<comment type="caution">
    <text evidence="3">The sequence shown here is derived from an EMBL/GenBank/DDBJ whole genome shotgun (WGS) entry which is preliminary data.</text>
</comment>
<dbReference type="AlphaFoldDB" id="A0A5C8PGY5"/>
<dbReference type="RefSeq" id="WP_147849359.1">
    <property type="nucleotide sequence ID" value="NZ_VDUZ01000029.1"/>
</dbReference>
<accession>A0A5C8PGY5</accession>
<dbReference type="OrthoDB" id="9815075at2"/>
<dbReference type="GO" id="GO:0016740">
    <property type="term" value="F:transferase activity"/>
    <property type="evidence" value="ECO:0007669"/>
    <property type="project" value="UniProtKB-KW"/>
</dbReference>
<dbReference type="PANTHER" id="PTHR44051:SF8">
    <property type="entry name" value="GLUTATHIONE S-TRANSFERASE GSTA"/>
    <property type="match status" value="1"/>
</dbReference>
<gene>
    <name evidence="3" type="ORF">FHP25_23165</name>
</gene>
<dbReference type="InterPro" id="IPR004046">
    <property type="entry name" value="GST_C"/>
</dbReference>
<dbReference type="InterPro" id="IPR010987">
    <property type="entry name" value="Glutathione-S-Trfase_C-like"/>
</dbReference>
<dbReference type="Gene3D" id="1.20.1050.10">
    <property type="match status" value="1"/>
</dbReference>
<proteinExistence type="predicted"/>
<dbReference type="SUPFAM" id="SSF47616">
    <property type="entry name" value="GST C-terminal domain-like"/>
    <property type="match status" value="1"/>
</dbReference>